<dbReference type="PANTHER" id="PTHR33221">
    <property type="entry name" value="WINGED HELIX-TURN-HELIX TRANSCRIPTIONAL REGULATOR, RRF2 FAMILY"/>
    <property type="match status" value="1"/>
</dbReference>
<sequence>MKYSHKLSDAIHILTYVSISDSIDNDLSSRAIAGSIESNPSLVRRLMANLSKANLLKSSQGKVNIKLGRSAKEISILDVYKAIEEPDLLHVDPDTNVKCIVGANIQKTLNSAYNKIQKQAESEMDKISIYDIMNDILESNKR</sequence>
<keyword evidence="2" id="KW-1185">Reference proteome</keyword>
<dbReference type="PROSITE" id="PS51197">
    <property type="entry name" value="HTH_RRF2_2"/>
    <property type="match status" value="1"/>
</dbReference>
<dbReference type="InterPro" id="IPR036388">
    <property type="entry name" value="WH-like_DNA-bd_sf"/>
</dbReference>
<proteinExistence type="predicted"/>
<protein>
    <submittedName>
        <fullName evidence="1">Rrf2 family transcriptional regulator</fullName>
    </submittedName>
</protein>
<dbReference type="Proteomes" id="UP000831859">
    <property type="component" value="Chromosome"/>
</dbReference>
<dbReference type="Gene3D" id="1.10.10.10">
    <property type="entry name" value="Winged helix-like DNA-binding domain superfamily/Winged helix DNA-binding domain"/>
    <property type="match status" value="1"/>
</dbReference>
<dbReference type="EMBL" id="CP093362">
    <property type="protein sequence ID" value="UQS84873.1"/>
    <property type="molecule type" value="Genomic_DNA"/>
</dbReference>
<organism evidence="1 2">
    <name type="scientific">Apilactobacillus apisilvae</name>
    <dbReference type="NCBI Taxonomy" id="2923364"/>
    <lineage>
        <taxon>Bacteria</taxon>
        <taxon>Bacillati</taxon>
        <taxon>Bacillota</taxon>
        <taxon>Bacilli</taxon>
        <taxon>Lactobacillales</taxon>
        <taxon>Lactobacillaceae</taxon>
        <taxon>Apilactobacillus</taxon>
    </lineage>
</organism>
<dbReference type="InterPro" id="IPR036390">
    <property type="entry name" value="WH_DNA-bd_sf"/>
</dbReference>
<evidence type="ECO:0000313" key="1">
    <source>
        <dbReference type="EMBL" id="UQS84873.1"/>
    </source>
</evidence>
<dbReference type="PANTHER" id="PTHR33221:SF15">
    <property type="entry name" value="HTH-TYPE TRANSCRIPTIONAL REGULATOR YWGB-RELATED"/>
    <property type="match status" value="1"/>
</dbReference>
<accession>A0ABY4PGC2</accession>
<reference evidence="1 2" key="1">
    <citation type="journal article" date="2022" name="Int. J. Syst. Evol. Microbiol.">
        <title>Apilactobacillus apisilvae sp. nov., Nicolia spurrieriana gen. nov. sp. nov., Bombilactobacillus folatiphilus sp. nov. and Bombilactobacillus thymidiniphilus sp. nov., four new lactic acid bacterial isolates from stingless bees Tetragonula carbonaria and Austroplebeia australis.</title>
        <authorList>
            <person name="Oliphant S.A."/>
            <person name="Watson-Haigh N.S."/>
            <person name="Sumby K.M."/>
            <person name="Gardner J."/>
            <person name="Groom S."/>
            <person name="Jiranek V."/>
        </authorList>
    </citation>
    <scope>NUCLEOTIDE SEQUENCE [LARGE SCALE GENOMIC DNA]</scope>
    <source>
        <strain evidence="1 2">SG5_A10</strain>
    </source>
</reference>
<dbReference type="SUPFAM" id="SSF46785">
    <property type="entry name" value="Winged helix' DNA-binding domain"/>
    <property type="match status" value="1"/>
</dbReference>
<dbReference type="InterPro" id="IPR000944">
    <property type="entry name" value="Tscrpt_reg_Rrf2"/>
</dbReference>
<dbReference type="RefSeq" id="WP_249510854.1">
    <property type="nucleotide sequence ID" value="NZ_CP093362.1"/>
</dbReference>
<name>A0ABY4PGC2_9LACO</name>
<gene>
    <name evidence="1" type="ORF">MOO46_06425</name>
</gene>
<dbReference type="Pfam" id="PF02082">
    <property type="entry name" value="Rrf2"/>
    <property type="match status" value="1"/>
</dbReference>
<evidence type="ECO:0000313" key="2">
    <source>
        <dbReference type="Proteomes" id="UP000831859"/>
    </source>
</evidence>